<reference evidence="2 3" key="1">
    <citation type="journal article" date="2018" name="Evol. Lett.">
        <title>Horizontal gene cluster transfer increased hallucinogenic mushroom diversity.</title>
        <authorList>
            <person name="Reynolds H.T."/>
            <person name="Vijayakumar V."/>
            <person name="Gluck-Thaler E."/>
            <person name="Korotkin H.B."/>
            <person name="Matheny P.B."/>
            <person name="Slot J.C."/>
        </authorList>
    </citation>
    <scope>NUCLEOTIDE SEQUENCE [LARGE SCALE GENOMIC DNA]</scope>
    <source>
        <strain evidence="2 3">2629</strain>
    </source>
</reference>
<evidence type="ECO:0000313" key="2">
    <source>
        <dbReference type="EMBL" id="PPR02330.1"/>
    </source>
</evidence>
<organism evidence="2 3">
    <name type="scientific">Panaeolus cyanescens</name>
    <dbReference type="NCBI Taxonomy" id="181874"/>
    <lineage>
        <taxon>Eukaryota</taxon>
        <taxon>Fungi</taxon>
        <taxon>Dikarya</taxon>
        <taxon>Basidiomycota</taxon>
        <taxon>Agaricomycotina</taxon>
        <taxon>Agaricomycetes</taxon>
        <taxon>Agaricomycetidae</taxon>
        <taxon>Agaricales</taxon>
        <taxon>Agaricineae</taxon>
        <taxon>Galeropsidaceae</taxon>
        <taxon>Panaeolus</taxon>
    </lineage>
</organism>
<evidence type="ECO:0000256" key="1">
    <source>
        <dbReference type="SAM" id="MobiDB-lite"/>
    </source>
</evidence>
<dbReference type="InParanoid" id="A0A409YH46"/>
<gene>
    <name evidence="2" type="ORF">CVT24_011671</name>
</gene>
<feature type="region of interest" description="Disordered" evidence="1">
    <location>
        <begin position="166"/>
        <end position="189"/>
    </location>
</feature>
<name>A0A409YH46_9AGAR</name>
<evidence type="ECO:0000313" key="3">
    <source>
        <dbReference type="Proteomes" id="UP000284842"/>
    </source>
</evidence>
<proteinExistence type="predicted"/>
<sequence>MSSINTNSVPFPLAPLSSPGAHSVAFPPIEIPVEVNGSLAALPPNVPANSDLIKILHTFMKLLQSQPTLSSRLCRDYYNTIQNLSKCLAELHQRVEAAGHFDFEDDAMFEMAGDCIQICFEIIMLFPNTGAPDAGAVAIFHQYLNQHARHGSTLLPEELQMYADSAYGSSSSASGSDEESDSERPQPHLAPYLNDIYVKKANYSAGLESADIVSLVGEPAHSRRGSVSSISSEVSFIREYLDWNQQMAEFHGQGANITVVTTVEPEPEVQVIEGPHPRDLPVPVGFDAIQYLISHRVPREQILTVPLVQYDHLHGDVAVSGSFYMGDLRRSIDRADLE</sequence>
<dbReference type="Proteomes" id="UP000284842">
    <property type="component" value="Unassembled WGS sequence"/>
</dbReference>
<feature type="compositionally biased region" description="Low complexity" evidence="1">
    <location>
        <begin position="166"/>
        <end position="175"/>
    </location>
</feature>
<protein>
    <submittedName>
        <fullName evidence="2">Uncharacterized protein</fullName>
    </submittedName>
</protein>
<accession>A0A409YH46</accession>
<dbReference type="AlphaFoldDB" id="A0A409YH46"/>
<keyword evidence="3" id="KW-1185">Reference proteome</keyword>
<dbReference type="EMBL" id="NHTK01001175">
    <property type="protein sequence ID" value="PPR02330.1"/>
    <property type="molecule type" value="Genomic_DNA"/>
</dbReference>
<comment type="caution">
    <text evidence="2">The sequence shown here is derived from an EMBL/GenBank/DDBJ whole genome shotgun (WGS) entry which is preliminary data.</text>
</comment>